<comment type="caution">
    <text evidence="5">The sequence shown here is derived from an EMBL/GenBank/DDBJ whole genome shotgun (WGS) entry which is preliminary data.</text>
</comment>
<dbReference type="EMBL" id="JANEYG010000004">
    <property type="protein sequence ID" value="KAJ8923667.1"/>
    <property type="molecule type" value="Genomic_DNA"/>
</dbReference>
<organism evidence="5 6">
    <name type="scientific">Exocentrus adspersus</name>
    <dbReference type="NCBI Taxonomy" id="1586481"/>
    <lineage>
        <taxon>Eukaryota</taxon>
        <taxon>Metazoa</taxon>
        <taxon>Ecdysozoa</taxon>
        <taxon>Arthropoda</taxon>
        <taxon>Hexapoda</taxon>
        <taxon>Insecta</taxon>
        <taxon>Pterygota</taxon>
        <taxon>Neoptera</taxon>
        <taxon>Endopterygota</taxon>
        <taxon>Coleoptera</taxon>
        <taxon>Polyphaga</taxon>
        <taxon>Cucujiformia</taxon>
        <taxon>Chrysomeloidea</taxon>
        <taxon>Cerambycidae</taxon>
        <taxon>Lamiinae</taxon>
        <taxon>Acanthocinini</taxon>
        <taxon>Exocentrus</taxon>
    </lineage>
</organism>
<evidence type="ECO:0000256" key="1">
    <source>
        <dbReference type="ARBA" id="ARBA00005964"/>
    </source>
</evidence>
<dbReference type="InterPro" id="IPR002018">
    <property type="entry name" value="CarbesteraseB"/>
</dbReference>
<dbReference type="Proteomes" id="UP001159042">
    <property type="component" value="Unassembled WGS sequence"/>
</dbReference>
<evidence type="ECO:0000259" key="4">
    <source>
        <dbReference type="Pfam" id="PF00135"/>
    </source>
</evidence>
<evidence type="ECO:0000313" key="5">
    <source>
        <dbReference type="EMBL" id="KAJ8923667.1"/>
    </source>
</evidence>
<feature type="chain" id="PRO_5043631041" description="Carboxylesterase type B domain-containing protein" evidence="3">
    <location>
        <begin position="17"/>
        <end position="126"/>
    </location>
</feature>
<feature type="domain" description="Carboxylesterase type B" evidence="4">
    <location>
        <begin position="22"/>
        <end position="121"/>
    </location>
</feature>
<dbReference type="SUPFAM" id="SSF53474">
    <property type="entry name" value="alpha/beta-Hydrolases"/>
    <property type="match status" value="1"/>
</dbReference>
<keyword evidence="3" id="KW-0732">Signal</keyword>
<dbReference type="Pfam" id="PF00135">
    <property type="entry name" value="COesterase"/>
    <property type="match status" value="1"/>
</dbReference>
<evidence type="ECO:0000256" key="3">
    <source>
        <dbReference type="SAM" id="SignalP"/>
    </source>
</evidence>
<accession>A0AAV8WBF6</accession>
<comment type="similarity">
    <text evidence="1">Belongs to the type-B carboxylesterase/lipase family.</text>
</comment>
<dbReference type="AlphaFoldDB" id="A0AAV8WBF6"/>
<feature type="signal peptide" evidence="3">
    <location>
        <begin position="1"/>
        <end position="16"/>
    </location>
</feature>
<keyword evidence="6" id="KW-1185">Reference proteome</keyword>
<protein>
    <recommendedName>
        <fullName evidence="4">Carboxylesterase type B domain-containing protein</fullName>
    </recommendedName>
</protein>
<sequence>MFRINVLWMYAPLCLCLAPEPVTIPGQGTIVGVEVSKLRVHKIIAYYGIPYAQPPVEKLRFAPPVTNPLPEVSNNTGYQPACPQIDEAYKESELPFLNLISDPKSPVETSENCLFLNVFVPVGPYF</sequence>
<gene>
    <name evidence="5" type="ORF">NQ315_010247</name>
</gene>
<proteinExistence type="inferred from homology"/>
<dbReference type="Gene3D" id="3.40.50.1820">
    <property type="entry name" value="alpha/beta hydrolase"/>
    <property type="match status" value="1"/>
</dbReference>
<name>A0AAV8WBF6_9CUCU</name>
<dbReference type="InterPro" id="IPR051093">
    <property type="entry name" value="Neuroligin/BSAL"/>
</dbReference>
<evidence type="ECO:0000256" key="2">
    <source>
        <dbReference type="ARBA" id="ARBA00023180"/>
    </source>
</evidence>
<reference evidence="5 6" key="1">
    <citation type="journal article" date="2023" name="Insect Mol. Biol.">
        <title>Genome sequencing provides insights into the evolution of gene families encoding plant cell wall-degrading enzymes in longhorned beetles.</title>
        <authorList>
            <person name="Shin N.R."/>
            <person name="Okamura Y."/>
            <person name="Kirsch R."/>
            <person name="Pauchet Y."/>
        </authorList>
    </citation>
    <scope>NUCLEOTIDE SEQUENCE [LARGE SCALE GENOMIC DNA]</scope>
    <source>
        <strain evidence="5">EAD_L_NR</strain>
    </source>
</reference>
<dbReference type="InterPro" id="IPR029058">
    <property type="entry name" value="AB_hydrolase_fold"/>
</dbReference>
<keyword evidence="2" id="KW-0325">Glycoprotein</keyword>
<evidence type="ECO:0000313" key="6">
    <source>
        <dbReference type="Proteomes" id="UP001159042"/>
    </source>
</evidence>
<dbReference type="PANTHER" id="PTHR43903">
    <property type="entry name" value="NEUROLIGIN"/>
    <property type="match status" value="1"/>
</dbReference>